<dbReference type="Proteomes" id="UP001181622">
    <property type="component" value="Unassembled WGS sequence"/>
</dbReference>
<feature type="compositionally biased region" description="Basic and acidic residues" evidence="1">
    <location>
        <begin position="37"/>
        <end position="70"/>
    </location>
</feature>
<protein>
    <submittedName>
        <fullName evidence="2">Uncharacterized protein</fullName>
    </submittedName>
</protein>
<evidence type="ECO:0000313" key="2">
    <source>
        <dbReference type="EMBL" id="MDR4306881.1"/>
    </source>
</evidence>
<sequence length="88" mass="9159">MSSVSPKPQDDKTAATGASEADAARQVKFEPGSSGKDAGRKDRGDDLPDAAEKLGTKRRDGEEGPDDRPPSDAVSARRLTTETDDGAS</sequence>
<organism evidence="2 3">
    <name type="scientific">Chelatococcus sambhunathii</name>
    <dbReference type="NCBI Taxonomy" id="363953"/>
    <lineage>
        <taxon>Bacteria</taxon>
        <taxon>Pseudomonadati</taxon>
        <taxon>Pseudomonadota</taxon>
        <taxon>Alphaproteobacteria</taxon>
        <taxon>Hyphomicrobiales</taxon>
        <taxon>Chelatococcaceae</taxon>
        <taxon>Chelatococcus</taxon>
    </lineage>
</organism>
<reference evidence="2" key="1">
    <citation type="submission" date="2020-10" db="EMBL/GenBank/DDBJ databases">
        <authorList>
            <person name="Abbas A."/>
            <person name="Razzaq R."/>
            <person name="Waqas M."/>
            <person name="Abbas N."/>
            <person name="Nielsen T.K."/>
            <person name="Hansen L.H."/>
            <person name="Hussain S."/>
            <person name="Shahid M."/>
        </authorList>
    </citation>
    <scope>NUCLEOTIDE SEQUENCE</scope>
    <source>
        <strain evidence="2">S14</strain>
    </source>
</reference>
<proteinExistence type="predicted"/>
<gene>
    <name evidence="2" type="ORF">IHQ68_09650</name>
</gene>
<name>A0ABU1DFG6_9HYPH</name>
<dbReference type="EMBL" id="JADBEO010000017">
    <property type="protein sequence ID" value="MDR4306881.1"/>
    <property type="molecule type" value="Genomic_DNA"/>
</dbReference>
<evidence type="ECO:0000313" key="3">
    <source>
        <dbReference type="Proteomes" id="UP001181622"/>
    </source>
</evidence>
<accession>A0ABU1DFG6</accession>
<dbReference type="RefSeq" id="WP_309391171.1">
    <property type="nucleotide sequence ID" value="NZ_JADBEO010000017.1"/>
</dbReference>
<feature type="region of interest" description="Disordered" evidence="1">
    <location>
        <begin position="1"/>
        <end position="88"/>
    </location>
</feature>
<evidence type="ECO:0000256" key="1">
    <source>
        <dbReference type="SAM" id="MobiDB-lite"/>
    </source>
</evidence>
<comment type="caution">
    <text evidence="2">The sequence shown here is derived from an EMBL/GenBank/DDBJ whole genome shotgun (WGS) entry which is preliminary data.</text>
</comment>
<keyword evidence="3" id="KW-1185">Reference proteome</keyword>